<feature type="transmembrane region" description="Helical" evidence="1">
    <location>
        <begin position="95"/>
        <end position="118"/>
    </location>
</feature>
<keyword evidence="1" id="KW-0472">Membrane</keyword>
<gene>
    <name evidence="2" type="ORF">EKG36_02350</name>
</gene>
<keyword evidence="3" id="KW-1185">Reference proteome</keyword>
<dbReference type="OrthoDB" id="8775484at2"/>
<evidence type="ECO:0000313" key="2">
    <source>
        <dbReference type="EMBL" id="RTR06334.1"/>
    </source>
</evidence>
<dbReference type="EMBL" id="RXNS01000002">
    <property type="protein sequence ID" value="RTR06334.1"/>
    <property type="molecule type" value="Genomic_DNA"/>
</dbReference>
<evidence type="ECO:0000256" key="1">
    <source>
        <dbReference type="SAM" id="Phobius"/>
    </source>
</evidence>
<dbReference type="RefSeq" id="WP_126480646.1">
    <property type="nucleotide sequence ID" value="NZ_RXNS01000002.1"/>
</dbReference>
<keyword evidence="1" id="KW-1133">Transmembrane helix</keyword>
<proteinExistence type="predicted"/>
<sequence length="178" mass="19033">MSRLYFLTPDLDTTVRINDELGALGLSGERVHVAGRDWQALAAQGIQTASLRQTSDAVHAAVRGVLYGAPLGMVLGLLVYFGLADDIPALGLTSLMVGMAIGGGVFGIWVSTMVGVSVHDAKIDKYAREIEGGAFLMMVDVSDEREGKVRAIIHRHHPGVTIDKVTTRERQQHLGAGD</sequence>
<reference evidence="2 3" key="1">
    <citation type="submission" date="2018-12" db="EMBL/GenBank/DDBJ databases">
        <authorList>
            <person name="Yu L."/>
        </authorList>
    </citation>
    <scope>NUCLEOTIDE SEQUENCE [LARGE SCALE GENOMIC DNA]</scope>
    <source>
        <strain evidence="2 3">11S</strain>
    </source>
</reference>
<comment type="caution">
    <text evidence="2">The sequence shown here is derived from an EMBL/GenBank/DDBJ whole genome shotgun (WGS) entry which is preliminary data.</text>
</comment>
<organism evidence="2 3">
    <name type="scientific">Halomonas nitroreducens</name>
    <dbReference type="NCBI Taxonomy" id="447425"/>
    <lineage>
        <taxon>Bacteria</taxon>
        <taxon>Pseudomonadati</taxon>
        <taxon>Pseudomonadota</taxon>
        <taxon>Gammaproteobacteria</taxon>
        <taxon>Oceanospirillales</taxon>
        <taxon>Halomonadaceae</taxon>
        <taxon>Halomonas</taxon>
    </lineage>
</organism>
<keyword evidence="1" id="KW-0812">Transmembrane</keyword>
<evidence type="ECO:0000313" key="3">
    <source>
        <dbReference type="Proteomes" id="UP000267400"/>
    </source>
</evidence>
<accession>A0A431V6K2</accession>
<protein>
    <submittedName>
        <fullName evidence="2">DUF1269 domain-containing protein</fullName>
    </submittedName>
</protein>
<name>A0A431V6K2_9GAMM</name>
<dbReference type="AlphaFoldDB" id="A0A431V6K2"/>
<feature type="transmembrane region" description="Helical" evidence="1">
    <location>
        <begin position="60"/>
        <end position="83"/>
    </location>
</feature>
<dbReference type="Proteomes" id="UP000267400">
    <property type="component" value="Unassembled WGS sequence"/>
</dbReference>